<dbReference type="Pfam" id="PF00106">
    <property type="entry name" value="adh_short"/>
    <property type="match status" value="3"/>
</dbReference>
<name>A0A183A6C5_9TREM</name>
<reference evidence="4" key="1">
    <citation type="submission" date="2016-06" db="UniProtKB">
        <authorList>
            <consortium name="WormBaseParasite"/>
        </authorList>
    </citation>
    <scope>IDENTIFICATION</scope>
</reference>
<keyword evidence="3" id="KW-1185">Reference proteome</keyword>
<dbReference type="GO" id="GO:0016491">
    <property type="term" value="F:oxidoreductase activity"/>
    <property type="evidence" value="ECO:0007669"/>
    <property type="project" value="UniProtKB-KW"/>
</dbReference>
<gene>
    <name evidence="2" type="ORF">ECPE_LOCUS2510</name>
</gene>
<dbReference type="WBParaSite" id="ECPE_0000251001-mRNA-1">
    <property type="protein sequence ID" value="ECPE_0000251001-mRNA-1"/>
    <property type="gene ID" value="ECPE_0000251001"/>
</dbReference>
<dbReference type="AlphaFoldDB" id="A0A183A6C5"/>
<sequence length="415" mass="45746">MSETKGFLTKRCIIPGRLEEKIAIVTGANTGIGLCTAGELARRGATVIMACRSVERAETAKTKLLADYGATNPDWMKKDVADPAVASSLTPIEATQLIIEQLDLGSLDSVREFATRVLEKYPKIHYLINNAGLSLDKFSTTKDGFEQVIGVNHLGHFLLTELMLPALKAAGAPSRIIIVSSMVHYYGQLYKPDLQPTEENYGQLSVYNSSKLANVMHAVELSKRLEGTNVTVVSLHPGVVETEFQRDFKSISMLLIEQLDLGSLDSVREFATRVLEKYPKIHYLINNAGLSLDKFSTTKDGFEQVIGVNHLGHFLLTELMLPALKAAGSPSRIIIVSSMVHYYGQLYKPDLQPTEENYGQLSVYNSSKLANVMHAVELSKRLEGTNVTVVSLHPGVVETEFQRDFKSISVVDDNE</sequence>
<protein>
    <submittedName>
        <fullName evidence="4">Retinol dehydrogenase 12</fullName>
    </submittedName>
</protein>
<dbReference type="Proteomes" id="UP000272942">
    <property type="component" value="Unassembled WGS sequence"/>
</dbReference>
<dbReference type="PRINTS" id="PR00081">
    <property type="entry name" value="GDHRDH"/>
</dbReference>
<dbReference type="Gene3D" id="3.40.50.720">
    <property type="entry name" value="NAD(P)-binding Rossmann-like Domain"/>
    <property type="match status" value="2"/>
</dbReference>
<dbReference type="OrthoDB" id="191139at2759"/>
<evidence type="ECO:0000313" key="4">
    <source>
        <dbReference type="WBParaSite" id="ECPE_0000251001-mRNA-1"/>
    </source>
</evidence>
<keyword evidence="1" id="KW-0560">Oxidoreductase</keyword>
<dbReference type="PANTHER" id="PTHR43157">
    <property type="entry name" value="PHOSPHATIDYLINOSITOL-GLYCAN BIOSYNTHESIS CLASS F PROTEIN-RELATED"/>
    <property type="match status" value="1"/>
</dbReference>
<dbReference type="EMBL" id="UZAN01039663">
    <property type="protein sequence ID" value="VDP66673.1"/>
    <property type="molecule type" value="Genomic_DNA"/>
</dbReference>
<evidence type="ECO:0000256" key="1">
    <source>
        <dbReference type="ARBA" id="ARBA00023002"/>
    </source>
</evidence>
<dbReference type="SUPFAM" id="SSF51735">
    <property type="entry name" value="NAD(P)-binding Rossmann-fold domains"/>
    <property type="match status" value="2"/>
</dbReference>
<dbReference type="InterPro" id="IPR036291">
    <property type="entry name" value="NAD(P)-bd_dom_sf"/>
</dbReference>
<organism evidence="4">
    <name type="scientific">Echinostoma caproni</name>
    <dbReference type="NCBI Taxonomy" id="27848"/>
    <lineage>
        <taxon>Eukaryota</taxon>
        <taxon>Metazoa</taxon>
        <taxon>Spiralia</taxon>
        <taxon>Lophotrochozoa</taxon>
        <taxon>Platyhelminthes</taxon>
        <taxon>Trematoda</taxon>
        <taxon>Digenea</taxon>
        <taxon>Plagiorchiida</taxon>
        <taxon>Echinostomata</taxon>
        <taxon>Echinostomatoidea</taxon>
        <taxon>Echinostomatidae</taxon>
        <taxon>Echinostoma</taxon>
    </lineage>
</organism>
<dbReference type="InterPro" id="IPR002347">
    <property type="entry name" value="SDR_fam"/>
</dbReference>
<accession>A0A183A6C5</accession>
<reference evidence="2 3" key="2">
    <citation type="submission" date="2018-11" db="EMBL/GenBank/DDBJ databases">
        <authorList>
            <consortium name="Pathogen Informatics"/>
        </authorList>
    </citation>
    <scope>NUCLEOTIDE SEQUENCE [LARGE SCALE GENOMIC DNA]</scope>
    <source>
        <strain evidence="2 3">Egypt</strain>
    </source>
</reference>
<evidence type="ECO:0000313" key="2">
    <source>
        <dbReference type="EMBL" id="VDP66673.1"/>
    </source>
</evidence>
<dbReference type="PANTHER" id="PTHR43157:SF31">
    <property type="entry name" value="PHOSPHATIDYLINOSITOL-GLYCAN BIOSYNTHESIS CLASS F PROTEIN"/>
    <property type="match status" value="1"/>
</dbReference>
<evidence type="ECO:0000313" key="3">
    <source>
        <dbReference type="Proteomes" id="UP000272942"/>
    </source>
</evidence>
<proteinExistence type="predicted"/>